<keyword evidence="3" id="KW-0804">Transcription</keyword>
<keyword evidence="1" id="KW-0805">Transcription regulation</keyword>
<evidence type="ECO:0000313" key="6">
    <source>
        <dbReference type="Proteomes" id="UP001521137"/>
    </source>
</evidence>
<dbReference type="InterPro" id="IPR036390">
    <property type="entry name" value="WH_DNA-bd_sf"/>
</dbReference>
<keyword evidence="2" id="KW-0238">DNA-binding</keyword>
<evidence type="ECO:0000313" key="5">
    <source>
        <dbReference type="EMBL" id="MCF2947128.1"/>
    </source>
</evidence>
<dbReference type="SMART" id="SM00895">
    <property type="entry name" value="FCD"/>
    <property type="match status" value="1"/>
</dbReference>
<evidence type="ECO:0000256" key="2">
    <source>
        <dbReference type="ARBA" id="ARBA00023125"/>
    </source>
</evidence>
<dbReference type="Pfam" id="PF00392">
    <property type="entry name" value="GntR"/>
    <property type="match status" value="1"/>
</dbReference>
<protein>
    <submittedName>
        <fullName evidence="5">GntR family transcriptional regulator</fullName>
    </submittedName>
</protein>
<dbReference type="PANTHER" id="PTHR43537:SF5">
    <property type="entry name" value="UXU OPERON TRANSCRIPTIONAL REGULATOR"/>
    <property type="match status" value="1"/>
</dbReference>
<dbReference type="InterPro" id="IPR036388">
    <property type="entry name" value="WH-like_DNA-bd_sf"/>
</dbReference>
<evidence type="ECO:0000259" key="4">
    <source>
        <dbReference type="PROSITE" id="PS50949"/>
    </source>
</evidence>
<comment type="caution">
    <text evidence="5">The sequence shown here is derived from an EMBL/GenBank/DDBJ whole genome shotgun (WGS) entry which is preliminary data.</text>
</comment>
<dbReference type="Gene3D" id="1.20.120.530">
    <property type="entry name" value="GntR ligand-binding domain-like"/>
    <property type="match status" value="1"/>
</dbReference>
<dbReference type="PANTHER" id="PTHR43537">
    <property type="entry name" value="TRANSCRIPTIONAL REGULATOR, GNTR FAMILY"/>
    <property type="match status" value="1"/>
</dbReference>
<dbReference type="PROSITE" id="PS50949">
    <property type="entry name" value="HTH_GNTR"/>
    <property type="match status" value="1"/>
</dbReference>
<name>A0ABS9D2H8_9ALTE</name>
<dbReference type="RefSeq" id="WP_235310640.1">
    <property type="nucleotide sequence ID" value="NZ_JAKGAS010000001.1"/>
</dbReference>
<dbReference type="CDD" id="cd07377">
    <property type="entry name" value="WHTH_GntR"/>
    <property type="match status" value="1"/>
</dbReference>
<sequence length="222" mass="25821">MAIGEYTESTDSKLISEEDSIYTKILNDIARGKLVSGDRLVTTQLAKQYNTSINPVREALKQLQGEGFVTVLANSGSRVTKFEFHTMRDVFEILALLEPYLMEWFINEHTDEQLDTLKIILKQMTDLSPSDFVRYRELDAEFHASMYSHHYNKRAYGMWCKNRLMLQAFHANLGFSVRRFEQSLVEHQDLLTGIENRNVDAVMTTLNKHIDNSGQYWSKHFQ</sequence>
<dbReference type="Gene3D" id="1.10.10.10">
    <property type="entry name" value="Winged helix-like DNA-binding domain superfamily/Winged helix DNA-binding domain"/>
    <property type="match status" value="1"/>
</dbReference>
<reference evidence="5 6" key="1">
    <citation type="submission" date="2022-01" db="EMBL/GenBank/DDBJ databases">
        <title>Paraglaciecola sp. G1-23.</title>
        <authorList>
            <person name="Jin M.S."/>
            <person name="Han D.M."/>
            <person name="Kim H.M."/>
            <person name="Jeon C.O."/>
        </authorList>
    </citation>
    <scope>NUCLEOTIDE SEQUENCE [LARGE SCALE GENOMIC DNA]</scope>
    <source>
        <strain evidence="5 6">G1-23</strain>
    </source>
</reference>
<dbReference type="SUPFAM" id="SSF46785">
    <property type="entry name" value="Winged helix' DNA-binding domain"/>
    <property type="match status" value="1"/>
</dbReference>
<feature type="domain" description="HTH gntR-type" evidence="4">
    <location>
        <begin position="15"/>
        <end position="82"/>
    </location>
</feature>
<evidence type="ECO:0000256" key="1">
    <source>
        <dbReference type="ARBA" id="ARBA00023015"/>
    </source>
</evidence>
<dbReference type="Proteomes" id="UP001521137">
    <property type="component" value="Unassembled WGS sequence"/>
</dbReference>
<gene>
    <name evidence="5" type="ORF">L0668_03350</name>
</gene>
<dbReference type="EMBL" id="JAKGAS010000001">
    <property type="protein sequence ID" value="MCF2947128.1"/>
    <property type="molecule type" value="Genomic_DNA"/>
</dbReference>
<evidence type="ECO:0000256" key="3">
    <source>
        <dbReference type="ARBA" id="ARBA00023163"/>
    </source>
</evidence>
<dbReference type="InterPro" id="IPR011711">
    <property type="entry name" value="GntR_C"/>
</dbReference>
<dbReference type="InterPro" id="IPR000524">
    <property type="entry name" value="Tscrpt_reg_HTH_GntR"/>
</dbReference>
<accession>A0ABS9D2H8</accession>
<proteinExistence type="predicted"/>
<keyword evidence="6" id="KW-1185">Reference proteome</keyword>
<dbReference type="SUPFAM" id="SSF48008">
    <property type="entry name" value="GntR ligand-binding domain-like"/>
    <property type="match status" value="1"/>
</dbReference>
<dbReference type="InterPro" id="IPR008920">
    <property type="entry name" value="TF_FadR/GntR_C"/>
</dbReference>
<organism evidence="5 6">
    <name type="scientific">Paraglaciecola algarum</name>
    <dbReference type="NCBI Taxonomy" id="3050085"/>
    <lineage>
        <taxon>Bacteria</taxon>
        <taxon>Pseudomonadati</taxon>
        <taxon>Pseudomonadota</taxon>
        <taxon>Gammaproteobacteria</taxon>
        <taxon>Alteromonadales</taxon>
        <taxon>Alteromonadaceae</taxon>
        <taxon>Paraglaciecola</taxon>
    </lineage>
</organism>
<dbReference type="SMART" id="SM00345">
    <property type="entry name" value="HTH_GNTR"/>
    <property type="match status" value="1"/>
</dbReference>
<dbReference type="Pfam" id="PF07729">
    <property type="entry name" value="FCD"/>
    <property type="match status" value="1"/>
</dbReference>